<dbReference type="EMBL" id="FOSK01000005">
    <property type="protein sequence ID" value="SFK43032.1"/>
    <property type="molecule type" value="Genomic_DNA"/>
</dbReference>
<name>A0A1I3ZGA8_9HYPH</name>
<dbReference type="Gene3D" id="3.30.1460.10">
    <property type="match status" value="1"/>
</dbReference>
<gene>
    <name evidence="1" type="ORF">SAMN04488518_10583</name>
</gene>
<evidence type="ECO:0000313" key="2">
    <source>
        <dbReference type="Proteomes" id="UP000199598"/>
    </source>
</evidence>
<dbReference type="Proteomes" id="UP000199598">
    <property type="component" value="Unassembled WGS sequence"/>
</dbReference>
<sequence>MKHAETLIAELGEKIGLPNLQLDEEGLCSFDVEEEFMLTLGANNQDEVILFALLPDIQKDKREAGYRLLLQANLLGKGTGDAVLAMTEGDNQPALNSRFSAKSLGVTQLEEKLDTFIKLVKLWRVTIDSLNTSQNEGATQLHPSNDEWLRA</sequence>
<proteinExistence type="predicted"/>
<protein>
    <submittedName>
        <fullName evidence="1">Tir chaperone protein (CesT) family protein</fullName>
    </submittedName>
</protein>
<dbReference type="RefSeq" id="WP_093519307.1">
    <property type="nucleotide sequence ID" value="NZ_FOSK01000005.1"/>
</dbReference>
<dbReference type="Pfam" id="PF05932">
    <property type="entry name" value="CesT"/>
    <property type="match status" value="1"/>
</dbReference>
<accession>A0A1I3ZGA8</accession>
<comment type="caution">
    <text evidence="1">The sequence shown here is derived from an EMBL/GenBank/DDBJ whole genome shotgun (WGS) entry which is preliminary data.</text>
</comment>
<dbReference type="SUPFAM" id="SSF69635">
    <property type="entry name" value="Type III secretory system chaperone-like"/>
    <property type="match status" value="1"/>
</dbReference>
<reference evidence="1 2" key="1">
    <citation type="submission" date="2016-10" db="EMBL/GenBank/DDBJ databases">
        <authorList>
            <person name="Varghese N."/>
            <person name="Submissions S."/>
        </authorList>
    </citation>
    <scope>NUCLEOTIDE SEQUENCE [LARGE SCALE GENOMIC DNA]</scope>
    <source>
        <strain evidence="1 2">DSM 16392</strain>
    </source>
</reference>
<organism evidence="1 2">
    <name type="scientific">Pseudovibrio ascidiaceicola</name>
    <dbReference type="NCBI Taxonomy" id="285279"/>
    <lineage>
        <taxon>Bacteria</taxon>
        <taxon>Pseudomonadati</taxon>
        <taxon>Pseudomonadota</taxon>
        <taxon>Alphaproteobacteria</taxon>
        <taxon>Hyphomicrobiales</taxon>
        <taxon>Stappiaceae</taxon>
        <taxon>Pseudovibrio</taxon>
    </lineage>
</organism>
<evidence type="ECO:0000313" key="1">
    <source>
        <dbReference type="EMBL" id="SFK43032.1"/>
    </source>
</evidence>
<dbReference type="InterPro" id="IPR010261">
    <property type="entry name" value="Tir_chaperone"/>
</dbReference>
<dbReference type="CDD" id="cd16364">
    <property type="entry name" value="T3SC_I-like"/>
    <property type="match status" value="1"/>
</dbReference>
<keyword evidence="2" id="KW-1185">Reference proteome</keyword>